<reference evidence="1" key="1">
    <citation type="submission" date="2020-02" db="EMBL/GenBank/DDBJ databases">
        <authorList>
            <person name="Palmer J.M."/>
        </authorList>
    </citation>
    <scope>NUCLEOTIDE SEQUENCE</scope>
    <source>
        <strain evidence="1">EPUS1.4</strain>
        <tissue evidence="1">Thallus</tissue>
    </source>
</reference>
<gene>
    <name evidence="1" type="ORF">GJ744_003254</name>
</gene>
<keyword evidence="2" id="KW-1185">Reference proteome</keyword>
<comment type="caution">
    <text evidence="1">The sequence shown here is derived from an EMBL/GenBank/DDBJ whole genome shotgun (WGS) entry which is preliminary data.</text>
</comment>
<sequence>MNWESKESIPELDGRMRAGVFAMFFSSGQEMIVDAVKVNAQTAFSQCTTVVLQE</sequence>
<accession>A0A8H7A819</accession>
<dbReference type="Proteomes" id="UP000606974">
    <property type="component" value="Unassembled WGS sequence"/>
</dbReference>
<dbReference type="AlphaFoldDB" id="A0A8H7A819"/>
<dbReference type="EMBL" id="JAACFV010000161">
    <property type="protein sequence ID" value="KAF7503813.1"/>
    <property type="molecule type" value="Genomic_DNA"/>
</dbReference>
<name>A0A8H7A819_9EURO</name>
<protein>
    <submittedName>
        <fullName evidence="1">Uncharacterized protein</fullName>
    </submittedName>
</protein>
<evidence type="ECO:0000313" key="2">
    <source>
        <dbReference type="Proteomes" id="UP000606974"/>
    </source>
</evidence>
<organism evidence="1 2">
    <name type="scientific">Endocarpon pusillum</name>
    <dbReference type="NCBI Taxonomy" id="364733"/>
    <lineage>
        <taxon>Eukaryota</taxon>
        <taxon>Fungi</taxon>
        <taxon>Dikarya</taxon>
        <taxon>Ascomycota</taxon>
        <taxon>Pezizomycotina</taxon>
        <taxon>Eurotiomycetes</taxon>
        <taxon>Chaetothyriomycetidae</taxon>
        <taxon>Verrucariales</taxon>
        <taxon>Verrucariaceae</taxon>
        <taxon>Endocarpon</taxon>
    </lineage>
</organism>
<evidence type="ECO:0000313" key="1">
    <source>
        <dbReference type="EMBL" id="KAF7503813.1"/>
    </source>
</evidence>
<proteinExistence type="predicted"/>